<dbReference type="InterPro" id="IPR052018">
    <property type="entry name" value="PHP_domain"/>
</dbReference>
<dbReference type="InterPro" id="IPR016195">
    <property type="entry name" value="Pol/histidinol_Pase-like"/>
</dbReference>
<dbReference type="PANTHER" id="PTHR42924:SF3">
    <property type="entry name" value="POLYMERASE_HISTIDINOL PHOSPHATASE N-TERMINAL DOMAIN-CONTAINING PROTEIN"/>
    <property type="match status" value="1"/>
</dbReference>
<name>A0A7X2N396_9FIRM</name>
<evidence type="ECO:0000313" key="8">
    <source>
        <dbReference type="Proteomes" id="UP000470082"/>
    </source>
</evidence>
<organism evidence="7 8">
    <name type="scientific">Floccifex porci</name>
    <dbReference type="NCBI Taxonomy" id="2606629"/>
    <lineage>
        <taxon>Bacteria</taxon>
        <taxon>Bacillati</taxon>
        <taxon>Bacillota</taxon>
        <taxon>Erysipelotrichia</taxon>
        <taxon>Erysipelotrichales</taxon>
        <taxon>Erysipelotrichaceae</taxon>
        <taxon>Floccifex</taxon>
    </lineage>
</organism>
<dbReference type="CDD" id="cd07438">
    <property type="entry name" value="PHP_HisPPase_AMP"/>
    <property type="match status" value="1"/>
</dbReference>
<evidence type="ECO:0000256" key="5">
    <source>
        <dbReference type="SAM" id="Phobius"/>
    </source>
</evidence>
<evidence type="ECO:0000256" key="3">
    <source>
        <dbReference type="ARBA" id="ARBA00022989"/>
    </source>
</evidence>
<feature type="transmembrane region" description="Helical" evidence="5">
    <location>
        <begin position="44"/>
        <end position="68"/>
    </location>
</feature>
<dbReference type="SMART" id="SM00481">
    <property type="entry name" value="POLIIIAc"/>
    <property type="match status" value="1"/>
</dbReference>
<feature type="domain" description="Polymerase/histidinol phosphatase N-terminal" evidence="6">
    <location>
        <begin position="209"/>
        <end position="275"/>
    </location>
</feature>
<dbReference type="AlphaFoldDB" id="A0A7X2N396"/>
<evidence type="ECO:0000313" key="7">
    <source>
        <dbReference type="EMBL" id="MSS01178.1"/>
    </source>
</evidence>
<proteinExistence type="predicted"/>
<reference evidence="7 8" key="1">
    <citation type="submission" date="2019-08" db="EMBL/GenBank/DDBJ databases">
        <title>In-depth cultivation of the pig gut microbiome towards novel bacterial diversity and tailored functional studies.</title>
        <authorList>
            <person name="Wylensek D."/>
            <person name="Hitch T.C.A."/>
            <person name="Clavel T."/>
        </authorList>
    </citation>
    <scope>NUCLEOTIDE SEQUENCE [LARGE SCALE GENOMIC DNA]</scope>
    <source>
        <strain evidence="7 8">LKV-178-WT-2G</strain>
    </source>
</reference>
<dbReference type="EMBL" id="VUMM01000004">
    <property type="protein sequence ID" value="MSS01178.1"/>
    <property type="molecule type" value="Genomic_DNA"/>
</dbReference>
<dbReference type="InterPro" id="IPR010432">
    <property type="entry name" value="RDD"/>
</dbReference>
<dbReference type="Proteomes" id="UP000470082">
    <property type="component" value="Unassembled WGS sequence"/>
</dbReference>
<keyword evidence="2 5" id="KW-0812">Transmembrane</keyword>
<accession>A0A7X2N396</accession>
<evidence type="ECO:0000259" key="6">
    <source>
        <dbReference type="SMART" id="SM00481"/>
    </source>
</evidence>
<feature type="transmembrane region" description="Helical" evidence="5">
    <location>
        <begin position="141"/>
        <end position="161"/>
    </location>
</feature>
<comment type="subcellular location">
    <subcellularLocation>
        <location evidence="1">Membrane</location>
        <topology evidence="1">Multi-pass membrane protein</topology>
    </subcellularLocation>
</comment>
<feature type="transmembrane region" description="Helical" evidence="5">
    <location>
        <begin position="80"/>
        <end position="100"/>
    </location>
</feature>
<dbReference type="GO" id="GO:0004534">
    <property type="term" value="F:5'-3' RNA exonuclease activity"/>
    <property type="evidence" value="ECO:0007669"/>
    <property type="project" value="TreeGrafter"/>
</dbReference>
<sequence>MEKNYSYIDLSLAYFQKKAKIYKDGGYKKAVSLKRNIDDYENHLFTFLIDINFCLLPVYLWVIEFLLILTGLIPPRMFDILFYIMFVLLFITSVILLPVITSRTHGVTFGGEIMGIRIVNRQNRIVNGFQLILRQAIGMGIPLMLFGYLFKTWGILGWWLINGIASLISPNQQTIMDIVLGLHLVYESETHIRFEPESQEKNEEEICPVDLHIRSNYSDDGYYDVEEIFKQAKELGLDTISITDHNCARQNAAAFRFADLYKIQYIPGVELDAQYGDIRVRVLGYYIDWEHEIFDALERASLKREKENSLLRVKKFEEFSGVSIDVDSLIQNSRFQTITATDITNMVFNNERVRSLSFVKKYIDSTNSTSEAMKQFKYHIFGKGGPCYIKGNYPRLEDVIKSIHISGGICVLASWHMDYIDDETIQQMIDKGIDGIECFSPCVQQETISSLLKIARENKLLITCGSDYHGPTKQDRKLGVTHCPEKGVQLVRILTKHAN</sequence>
<comment type="caution">
    <text evidence="7">The sequence shown here is derived from an EMBL/GenBank/DDBJ whole genome shotgun (WGS) entry which is preliminary data.</text>
</comment>
<dbReference type="GO" id="GO:0016020">
    <property type="term" value="C:membrane"/>
    <property type="evidence" value="ECO:0007669"/>
    <property type="project" value="UniProtKB-SubCell"/>
</dbReference>
<keyword evidence="4 5" id="KW-0472">Membrane</keyword>
<evidence type="ECO:0000256" key="1">
    <source>
        <dbReference type="ARBA" id="ARBA00004141"/>
    </source>
</evidence>
<evidence type="ECO:0000256" key="2">
    <source>
        <dbReference type="ARBA" id="ARBA00022692"/>
    </source>
</evidence>
<dbReference type="Pfam" id="PF06271">
    <property type="entry name" value="RDD"/>
    <property type="match status" value="1"/>
</dbReference>
<dbReference type="Gene3D" id="3.20.20.140">
    <property type="entry name" value="Metal-dependent hydrolases"/>
    <property type="match status" value="1"/>
</dbReference>
<keyword evidence="8" id="KW-1185">Reference proteome</keyword>
<keyword evidence="3 5" id="KW-1133">Transmembrane helix</keyword>
<dbReference type="InterPro" id="IPR004013">
    <property type="entry name" value="PHP_dom"/>
</dbReference>
<dbReference type="SUPFAM" id="SSF89550">
    <property type="entry name" value="PHP domain-like"/>
    <property type="match status" value="1"/>
</dbReference>
<protein>
    <submittedName>
        <fullName evidence="7">PHP domain-containing protein</fullName>
    </submittedName>
</protein>
<dbReference type="PANTHER" id="PTHR42924">
    <property type="entry name" value="EXONUCLEASE"/>
    <property type="match status" value="1"/>
</dbReference>
<gene>
    <name evidence="7" type="ORF">FYJ50_03500</name>
</gene>
<dbReference type="Gene3D" id="1.10.150.650">
    <property type="match status" value="1"/>
</dbReference>
<dbReference type="GO" id="GO:0035312">
    <property type="term" value="F:5'-3' DNA exonuclease activity"/>
    <property type="evidence" value="ECO:0007669"/>
    <property type="project" value="TreeGrafter"/>
</dbReference>
<dbReference type="Pfam" id="PF02811">
    <property type="entry name" value="PHP"/>
    <property type="match status" value="1"/>
</dbReference>
<evidence type="ECO:0000256" key="4">
    <source>
        <dbReference type="ARBA" id="ARBA00023136"/>
    </source>
</evidence>
<dbReference type="InterPro" id="IPR003141">
    <property type="entry name" value="Pol/His_phosphatase_N"/>
</dbReference>